<dbReference type="Proteomes" id="UP000635726">
    <property type="component" value="Unassembled WGS sequence"/>
</dbReference>
<organism evidence="1 2">
    <name type="scientific">Deinococcus aquiradiocola</name>
    <dbReference type="NCBI Taxonomy" id="393059"/>
    <lineage>
        <taxon>Bacteria</taxon>
        <taxon>Thermotogati</taxon>
        <taxon>Deinococcota</taxon>
        <taxon>Deinococci</taxon>
        <taxon>Deinococcales</taxon>
        <taxon>Deinococcaceae</taxon>
        <taxon>Deinococcus</taxon>
    </lineage>
</organism>
<comment type="caution">
    <text evidence="1">The sequence shown here is derived from an EMBL/GenBank/DDBJ whole genome shotgun (WGS) entry which is preliminary data.</text>
</comment>
<accession>A0A917P7H5</accession>
<dbReference type="EMBL" id="BMOE01000001">
    <property type="protein sequence ID" value="GGJ65308.1"/>
    <property type="molecule type" value="Genomic_DNA"/>
</dbReference>
<dbReference type="RefSeq" id="WP_188960754.1">
    <property type="nucleotide sequence ID" value="NZ_BMOE01000001.1"/>
</dbReference>
<dbReference type="AlphaFoldDB" id="A0A917P7H5"/>
<dbReference type="InterPro" id="IPR053738">
    <property type="entry name" value="Lambda_capsid_assembly"/>
</dbReference>
<evidence type="ECO:0000313" key="1">
    <source>
        <dbReference type="EMBL" id="GGJ65308.1"/>
    </source>
</evidence>
<reference evidence="1" key="2">
    <citation type="submission" date="2020-09" db="EMBL/GenBank/DDBJ databases">
        <authorList>
            <person name="Sun Q."/>
            <person name="Ohkuma M."/>
        </authorList>
    </citation>
    <scope>NUCLEOTIDE SEQUENCE</scope>
    <source>
        <strain evidence="1">JCM 14371</strain>
    </source>
</reference>
<proteinExistence type="predicted"/>
<keyword evidence="2" id="KW-1185">Reference proteome</keyword>
<sequence length="286" mass="31696">MRRKAYGDRPVQGSYKTRNDSFWCENNALEKVIDPADIANSPDPMAPFEGAVNYLTLNAKLSMDKEWAETFFRPGVWAFEYHGVAANPSGTADTGDFLQWDQAGAMPAQFIRTRATRMKLLTGRRPNTLVIGENVYNFLAFSPDFVDRIKYTQKGVVDLDMMAGFFDVDRVLVAGGVINTAEEGLPDDFEFIIDANSMWLGFVAPRPSKDIPSAGYIFNWRGFLGAMKGPQSDAANAAGLAVIRRGYDDRAPADWIQIHTAYDMKATAPDLGMFFSDVVGEDLLAE</sequence>
<dbReference type="Gene3D" id="3.90.1690.10">
    <property type="entry name" value="phage-related protein like domain"/>
    <property type="match status" value="1"/>
</dbReference>
<name>A0A917P7H5_9DEIO</name>
<gene>
    <name evidence="1" type="ORF">GCM10008939_06540</name>
</gene>
<evidence type="ECO:0000313" key="2">
    <source>
        <dbReference type="Proteomes" id="UP000635726"/>
    </source>
</evidence>
<protein>
    <submittedName>
        <fullName evidence="1">Uncharacterized protein</fullName>
    </submittedName>
</protein>
<reference evidence="1" key="1">
    <citation type="journal article" date="2014" name="Int. J. Syst. Evol. Microbiol.">
        <title>Complete genome sequence of Corynebacterium casei LMG S-19264T (=DSM 44701T), isolated from a smear-ripened cheese.</title>
        <authorList>
            <consortium name="US DOE Joint Genome Institute (JGI-PGF)"/>
            <person name="Walter F."/>
            <person name="Albersmeier A."/>
            <person name="Kalinowski J."/>
            <person name="Ruckert C."/>
        </authorList>
    </citation>
    <scope>NUCLEOTIDE SEQUENCE</scope>
    <source>
        <strain evidence="1">JCM 14371</strain>
    </source>
</reference>